<feature type="transmembrane region" description="Helical" evidence="1">
    <location>
        <begin position="41"/>
        <end position="64"/>
    </location>
</feature>
<evidence type="ECO:0000313" key="3">
    <source>
        <dbReference type="Proteomes" id="UP000645462"/>
    </source>
</evidence>
<name>A0ABQ1KTR5_9RHOB</name>
<gene>
    <name evidence="2" type="ORF">GCM10011363_27020</name>
</gene>
<reference evidence="3" key="1">
    <citation type="journal article" date="2019" name="Int. J. Syst. Evol. Microbiol.">
        <title>The Global Catalogue of Microorganisms (GCM) 10K type strain sequencing project: providing services to taxonomists for standard genome sequencing and annotation.</title>
        <authorList>
            <consortium name="The Broad Institute Genomics Platform"/>
            <consortium name="The Broad Institute Genome Sequencing Center for Infectious Disease"/>
            <person name="Wu L."/>
            <person name="Ma J."/>
        </authorList>
    </citation>
    <scope>NUCLEOTIDE SEQUENCE [LARGE SCALE GENOMIC DNA]</scope>
    <source>
        <strain evidence="3">CGMCC 1.12478</strain>
    </source>
</reference>
<keyword evidence="1" id="KW-0472">Membrane</keyword>
<keyword evidence="1" id="KW-0812">Transmembrane</keyword>
<dbReference type="EMBL" id="BMFC01000007">
    <property type="protein sequence ID" value="GGC08996.1"/>
    <property type="molecule type" value="Genomic_DNA"/>
</dbReference>
<comment type="caution">
    <text evidence="2">The sequence shown here is derived from an EMBL/GenBank/DDBJ whole genome shotgun (WGS) entry which is preliminary data.</text>
</comment>
<dbReference type="Proteomes" id="UP000645462">
    <property type="component" value="Unassembled WGS sequence"/>
</dbReference>
<organism evidence="2 3">
    <name type="scientific">Marivita lacus</name>
    <dbReference type="NCBI Taxonomy" id="1323742"/>
    <lineage>
        <taxon>Bacteria</taxon>
        <taxon>Pseudomonadati</taxon>
        <taxon>Pseudomonadota</taxon>
        <taxon>Alphaproteobacteria</taxon>
        <taxon>Rhodobacterales</taxon>
        <taxon>Roseobacteraceae</taxon>
        <taxon>Marivita</taxon>
    </lineage>
</organism>
<keyword evidence="1" id="KW-1133">Transmembrane helix</keyword>
<proteinExistence type="predicted"/>
<keyword evidence="3" id="KW-1185">Reference proteome</keyword>
<protein>
    <submittedName>
        <fullName evidence="2">Uncharacterized protein</fullName>
    </submittedName>
</protein>
<accession>A0ABQ1KTR5</accession>
<evidence type="ECO:0000256" key="1">
    <source>
        <dbReference type="SAM" id="Phobius"/>
    </source>
</evidence>
<sequence length="67" mass="7001">MILAMMLPVRLPPALFYLSGLAKRPEPGAQATASAMLMSTLIMMLIVLASGRYLSFAIGASALMGTA</sequence>
<evidence type="ECO:0000313" key="2">
    <source>
        <dbReference type="EMBL" id="GGC08996.1"/>
    </source>
</evidence>